<feature type="domain" description="SGNH" evidence="1">
    <location>
        <begin position="2"/>
        <end position="197"/>
    </location>
</feature>
<evidence type="ECO:0000313" key="3">
    <source>
        <dbReference type="Proteomes" id="UP001054811"/>
    </source>
</evidence>
<reference evidence="2" key="1">
    <citation type="submission" date="2022-01" db="EMBL/GenBank/DDBJ databases">
        <title>Microbacterium eymi and Microbacterium rhizovicinus sp. nov., isolated from the rhizospheric soil of Elymus tsukushiensis, a plant native to the Dokdo Islands, Republic of Korea.</title>
        <authorList>
            <person name="Hwang Y.J."/>
        </authorList>
    </citation>
    <scope>NUCLEOTIDE SEQUENCE</scope>
    <source>
        <strain evidence="2">KUDC0405</strain>
    </source>
</reference>
<proteinExistence type="predicted"/>
<gene>
    <name evidence="2" type="ORF">L2X98_21220</name>
</gene>
<protein>
    <recommendedName>
        <fullName evidence="1">SGNH domain-containing protein</fullName>
    </recommendedName>
</protein>
<evidence type="ECO:0000259" key="1">
    <source>
        <dbReference type="Pfam" id="PF19040"/>
    </source>
</evidence>
<sequence>MPALEEIAKTENWSITTYLISECYTVDVMVDFGTPERSQNCLDWNKKVIDEIPKDHYDLVVFSNRTWAKMPGKTRAQTWTAAGAAYTRVLTKWADAGTPTLVLHDTPYATELKNVPDCVAAHLDDLSACDGTRAREQKDPLADAAARMSNPDVKMLDLTDRICSGETCYSVLGGVIVYFDRGHMSATFAKSLTPDIKKAALSVMAARSGAK</sequence>
<keyword evidence="3" id="KW-1185">Reference proteome</keyword>
<dbReference type="EMBL" id="CP091139">
    <property type="protein sequence ID" value="UUT36523.1"/>
    <property type="molecule type" value="Genomic_DNA"/>
</dbReference>
<evidence type="ECO:0000313" key="2">
    <source>
        <dbReference type="EMBL" id="UUT36523.1"/>
    </source>
</evidence>
<dbReference type="Pfam" id="PF19040">
    <property type="entry name" value="SGNH"/>
    <property type="match status" value="1"/>
</dbReference>
<accession>A0ABY5NMW6</accession>
<dbReference type="Proteomes" id="UP001054811">
    <property type="component" value="Chromosome"/>
</dbReference>
<dbReference type="InterPro" id="IPR043968">
    <property type="entry name" value="SGNH"/>
</dbReference>
<organism evidence="2 3">
    <name type="scientific">Microbacterium elymi</name>
    <dbReference type="NCBI Taxonomy" id="2909587"/>
    <lineage>
        <taxon>Bacteria</taxon>
        <taxon>Bacillati</taxon>
        <taxon>Actinomycetota</taxon>
        <taxon>Actinomycetes</taxon>
        <taxon>Micrococcales</taxon>
        <taxon>Microbacteriaceae</taxon>
        <taxon>Microbacterium</taxon>
    </lineage>
</organism>
<name>A0ABY5NMW6_9MICO</name>